<keyword evidence="5" id="KW-1185">Reference proteome</keyword>
<gene>
    <name evidence="4" type="ORF">NLI96_g9408</name>
</gene>
<protein>
    <recommendedName>
        <fullName evidence="3">Ras-GEF domain-containing protein</fullName>
    </recommendedName>
</protein>
<keyword evidence="1 2" id="KW-0344">Guanine-nucleotide releasing factor</keyword>
<dbReference type="AlphaFoldDB" id="A0AAD5UX46"/>
<dbReference type="PANTHER" id="PTHR23113:SF368">
    <property type="entry name" value="CELL DIVISION CONTROL PROTEIN 25"/>
    <property type="match status" value="1"/>
</dbReference>
<dbReference type="InterPro" id="IPR008937">
    <property type="entry name" value="Ras-like_GEF"/>
</dbReference>
<dbReference type="GO" id="GO:0005886">
    <property type="term" value="C:plasma membrane"/>
    <property type="evidence" value="ECO:0007669"/>
    <property type="project" value="TreeGrafter"/>
</dbReference>
<dbReference type="PROSITE" id="PS50009">
    <property type="entry name" value="RASGEF_CAT"/>
    <property type="match status" value="1"/>
</dbReference>
<reference evidence="4" key="1">
    <citation type="submission" date="2022-07" db="EMBL/GenBank/DDBJ databases">
        <title>Genome Sequence of Physisporinus lineatus.</title>
        <authorList>
            <person name="Buettner E."/>
        </authorList>
    </citation>
    <scope>NUCLEOTIDE SEQUENCE</scope>
    <source>
        <strain evidence="4">VT162</strain>
    </source>
</reference>
<dbReference type="SUPFAM" id="SSF48366">
    <property type="entry name" value="Ras GEF"/>
    <property type="match status" value="1"/>
</dbReference>
<accession>A0AAD5UX46</accession>
<dbReference type="EMBL" id="JANAWD010000473">
    <property type="protein sequence ID" value="KAJ3478944.1"/>
    <property type="molecule type" value="Genomic_DNA"/>
</dbReference>
<dbReference type="InterPro" id="IPR023578">
    <property type="entry name" value="Ras_GEF_dom_sf"/>
</dbReference>
<comment type="caution">
    <text evidence="4">The sequence shown here is derived from an EMBL/GenBank/DDBJ whole genome shotgun (WGS) entry which is preliminary data.</text>
</comment>
<dbReference type="Proteomes" id="UP001212997">
    <property type="component" value="Unassembled WGS sequence"/>
</dbReference>
<evidence type="ECO:0000259" key="3">
    <source>
        <dbReference type="PROSITE" id="PS50009"/>
    </source>
</evidence>
<dbReference type="GO" id="GO:0005085">
    <property type="term" value="F:guanyl-nucleotide exchange factor activity"/>
    <property type="evidence" value="ECO:0007669"/>
    <property type="project" value="UniProtKB-KW"/>
</dbReference>
<dbReference type="Pfam" id="PF00617">
    <property type="entry name" value="RasGEF"/>
    <property type="match status" value="1"/>
</dbReference>
<evidence type="ECO:0000256" key="2">
    <source>
        <dbReference type="PROSITE-ProRule" id="PRU00168"/>
    </source>
</evidence>
<evidence type="ECO:0000313" key="4">
    <source>
        <dbReference type="EMBL" id="KAJ3478944.1"/>
    </source>
</evidence>
<evidence type="ECO:0000256" key="1">
    <source>
        <dbReference type="ARBA" id="ARBA00022658"/>
    </source>
</evidence>
<feature type="domain" description="Ras-GEF" evidence="3">
    <location>
        <begin position="32"/>
        <end position="249"/>
    </location>
</feature>
<dbReference type="Gene3D" id="1.10.840.10">
    <property type="entry name" value="Ras guanine-nucleotide exchange factors catalytic domain"/>
    <property type="match status" value="1"/>
</dbReference>
<organism evidence="4 5">
    <name type="scientific">Meripilus lineatus</name>
    <dbReference type="NCBI Taxonomy" id="2056292"/>
    <lineage>
        <taxon>Eukaryota</taxon>
        <taxon>Fungi</taxon>
        <taxon>Dikarya</taxon>
        <taxon>Basidiomycota</taxon>
        <taxon>Agaricomycotina</taxon>
        <taxon>Agaricomycetes</taxon>
        <taxon>Polyporales</taxon>
        <taxon>Meripilaceae</taxon>
        <taxon>Meripilus</taxon>
    </lineage>
</organism>
<dbReference type="InterPro" id="IPR036964">
    <property type="entry name" value="RASGEF_cat_dom_sf"/>
</dbReference>
<evidence type="ECO:0000313" key="5">
    <source>
        <dbReference type="Proteomes" id="UP001212997"/>
    </source>
</evidence>
<name>A0AAD5UX46_9APHY</name>
<dbReference type="GO" id="GO:0007265">
    <property type="term" value="P:Ras protein signal transduction"/>
    <property type="evidence" value="ECO:0007669"/>
    <property type="project" value="TreeGrafter"/>
</dbReference>
<dbReference type="SMART" id="SM00147">
    <property type="entry name" value="RasGEF"/>
    <property type="match status" value="1"/>
</dbReference>
<proteinExistence type="predicted"/>
<dbReference type="PANTHER" id="PTHR23113">
    <property type="entry name" value="GUANINE NUCLEOTIDE EXCHANGE FACTOR"/>
    <property type="match status" value="1"/>
</dbReference>
<sequence>MTEPGNLSNVSESVAQAIPQASKRKLNLLDIYPLQLALQLNLLEYNFAKDVLITDIEARRANGREEQQPDSITPCIRFSKQITNWVAQCVLEPKYARRRAASIEYFISVAHNARGMKNFSSMTSIMNGLHSSYVYRLWDTWKLVSKEKIDDFESCKKTSYHSNPSMTLACIKPPAVPYIGYFIWSRVDSDAYHDRLITQGFARWQSTPYPYEVDEDIRAFIQEELSQFAGPSAELHERFEKLSLDREPKPEKNKGITLQGKTLLVDTNLAID</sequence>
<dbReference type="InterPro" id="IPR001895">
    <property type="entry name" value="RASGEF_cat_dom"/>
</dbReference>